<dbReference type="OrthoDB" id="40566at10239"/>
<proteinExistence type="predicted"/>
<evidence type="ECO:0000313" key="4">
    <source>
        <dbReference type="Proteomes" id="UP000000872"/>
    </source>
</evidence>
<dbReference type="KEGG" id="vg:1494768"/>
<evidence type="ECO:0000256" key="1">
    <source>
        <dbReference type="SAM" id="Phobius"/>
    </source>
</evidence>
<sequence length="86" mass="9928">MNLYSSQRFKVNLFPLISIKGFLFPNLSFKILLSFILSLRLLILILSNSYILDFNLEHISIGLGLYFSSIITLCFSSQLDLLVFIY</sequence>
<organismHost>
    <name type="scientific">Amsacta</name>
    <dbReference type="NCBI Taxonomy" id="340055"/>
</organismHost>
<keyword evidence="1" id="KW-0472">Membrane</keyword>
<dbReference type="Proteomes" id="UP000000872">
    <property type="component" value="Segment"/>
</dbReference>
<gene>
    <name evidence="3" type="primary">AMV178</name>
    <name evidence="2" type="synonym">AMV176</name>
</gene>
<protein>
    <submittedName>
        <fullName evidence="2">AMV176</fullName>
    </submittedName>
    <submittedName>
        <fullName evidence="3">AMV178</fullName>
    </submittedName>
</protein>
<keyword evidence="4" id="KW-1185">Reference proteome</keyword>
<name>Q9DGZ9_AMEPV</name>
<accession>Q9DGZ9</accession>
<dbReference type="GeneID" id="1494766"/>
<keyword evidence="1" id="KW-1133">Transmembrane helix</keyword>
<dbReference type="EMBL" id="AF250284">
    <property type="protein sequence ID" value="AAG02884.1"/>
    <property type="molecule type" value="Genomic_DNA"/>
</dbReference>
<organism evidence="4">
    <name type="scientific">Amsacta moorei entomopoxvirus</name>
    <name type="common">AmEPV</name>
    <dbReference type="NCBI Taxonomy" id="28321"/>
    <lineage>
        <taxon>Viruses</taxon>
        <taxon>Varidnaviria</taxon>
        <taxon>Bamfordvirae</taxon>
        <taxon>Nucleocytoviricota</taxon>
        <taxon>Pokkesviricetes</taxon>
        <taxon>Chitovirales</taxon>
        <taxon>Poxviridae</taxon>
        <taxon>Entomopoxvirinae</taxon>
        <taxon>Betaentomopoxvirus</taxon>
    </lineage>
</organism>
<feature type="transmembrane region" description="Helical" evidence="1">
    <location>
        <begin position="63"/>
        <end position="85"/>
    </location>
</feature>
<dbReference type="GeneID" id="1494768"/>
<dbReference type="RefSeq" id="NP_064958.1">
    <property type="nucleotide sequence ID" value="NC_002520.1"/>
</dbReference>
<evidence type="ECO:0000313" key="2">
    <source>
        <dbReference type="EMBL" id="AAG02882.1"/>
    </source>
</evidence>
<feature type="transmembrane region" description="Helical" evidence="1">
    <location>
        <begin position="31"/>
        <end position="51"/>
    </location>
</feature>
<evidence type="ECO:0000313" key="3">
    <source>
        <dbReference type="EMBL" id="AAG02884.1"/>
    </source>
</evidence>
<dbReference type="RefSeq" id="NP_064960.1">
    <property type="nucleotide sequence ID" value="NC_002520.1"/>
</dbReference>
<reference evidence="3 4" key="1">
    <citation type="journal article" date="2000" name="Virology">
        <title>Complete genomic sequence of the Amsacta moorei entomopoxvirus: analysis and comparison with other poxviruses.</title>
        <authorList>
            <person name="Bawden A.L."/>
            <person name="Glassberg K.J."/>
            <person name="Diggans J."/>
            <person name="Shaw R."/>
            <person name="Farmerie W."/>
            <person name="Moyer R.W."/>
        </authorList>
    </citation>
    <scope>NUCLEOTIDE SEQUENCE [LARGE SCALE GENOMIC DNA]</scope>
</reference>
<keyword evidence="1" id="KW-0812">Transmembrane</keyword>
<dbReference type="KEGG" id="vg:1494766"/>
<dbReference type="EMBL" id="AF250284">
    <property type="protein sequence ID" value="AAG02882.1"/>
    <property type="molecule type" value="Genomic_DNA"/>
</dbReference>